<sequence length="285" mass="30546">MSQTTSPIVETLTRIQTKLNQTGANLTTAIADIDGIVLMASATQIELNSLRDRIAVINDQLDDTVKQYGLLNEETLGVWTQAVALLARYSTLRSAIHATAGPPANAILPAPAWVAPPTVLPAPPSVTPPSIPAQSSGSLPPSDEEEEREVIYNQEHVVYADEEGTASTDEDALGGEDEHAVLADDEREPVTEEEGDVVANDEYEASFNGARKSGVKKRARRTSVSSTGKSKKQKVVALIRRPIKGMPRSAKDASALTSTKTPNTRNTPMRAGSSNLIHKDTLLYP</sequence>
<name>A0ACD3A5A5_9AGAR</name>
<dbReference type="Proteomes" id="UP000308600">
    <property type="component" value="Unassembled WGS sequence"/>
</dbReference>
<organism evidence="1 2">
    <name type="scientific">Pluteus cervinus</name>
    <dbReference type="NCBI Taxonomy" id="181527"/>
    <lineage>
        <taxon>Eukaryota</taxon>
        <taxon>Fungi</taxon>
        <taxon>Dikarya</taxon>
        <taxon>Basidiomycota</taxon>
        <taxon>Agaricomycotina</taxon>
        <taxon>Agaricomycetes</taxon>
        <taxon>Agaricomycetidae</taxon>
        <taxon>Agaricales</taxon>
        <taxon>Pluteineae</taxon>
        <taxon>Pluteaceae</taxon>
        <taxon>Pluteus</taxon>
    </lineage>
</organism>
<evidence type="ECO:0000313" key="1">
    <source>
        <dbReference type="EMBL" id="TFK60484.1"/>
    </source>
</evidence>
<reference evidence="1 2" key="1">
    <citation type="journal article" date="2019" name="Nat. Ecol. Evol.">
        <title>Megaphylogeny resolves global patterns of mushroom evolution.</title>
        <authorList>
            <person name="Varga T."/>
            <person name="Krizsan K."/>
            <person name="Foldi C."/>
            <person name="Dima B."/>
            <person name="Sanchez-Garcia M."/>
            <person name="Sanchez-Ramirez S."/>
            <person name="Szollosi G.J."/>
            <person name="Szarkandi J.G."/>
            <person name="Papp V."/>
            <person name="Albert L."/>
            <person name="Andreopoulos W."/>
            <person name="Angelini C."/>
            <person name="Antonin V."/>
            <person name="Barry K.W."/>
            <person name="Bougher N.L."/>
            <person name="Buchanan P."/>
            <person name="Buyck B."/>
            <person name="Bense V."/>
            <person name="Catcheside P."/>
            <person name="Chovatia M."/>
            <person name="Cooper J."/>
            <person name="Damon W."/>
            <person name="Desjardin D."/>
            <person name="Finy P."/>
            <person name="Geml J."/>
            <person name="Haridas S."/>
            <person name="Hughes K."/>
            <person name="Justo A."/>
            <person name="Karasinski D."/>
            <person name="Kautmanova I."/>
            <person name="Kiss B."/>
            <person name="Kocsube S."/>
            <person name="Kotiranta H."/>
            <person name="LaButti K.M."/>
            <person name="Lechner B.E."/>
            <person name="Liimatainen K."/>
            <person name="Lipzen A."/>
            <person name="Lukacs Z."/>
            <person name="Mihaltcheva S."/>
            <person name="Morgado L.N."/>
            <person name="Niskanen T."/>
            <person name="Noordeloos M.E."/>
            <person name="Ohm R.A."/>
            <person name="Ortiz-Santana B."/>
            <person name="Ovrebo C."/>
            <person name="Racz N."/>
            <person name="Riley R."/>
            <person name="Savchenko A."/>
            <person name="Shiryaev A."/>
            <person name="Soop K."/>
            <person name="Spirin V."/>
            <person name="Szebenyi C."/>
            <person name="Tomsovsky M."/>
            <person name="Tulloss R.E."/>
            <person name="Uehling J."/>
            <person name="Grigoriev I.V."/>
            <person name="Vagvolgyi C."/>
            <person name="Papp T."/>
            <person name="Martin F.M."/>
            <person name="Miettinen O."/>
            <person name="Hibbett D.S."/>
            <person name="Nagy L.G."/>
        </authorList>
    </citation>
    <scope>NUCLEOTIDE SEQUENCE [LARGE SCALE GENOMIC DNA]</scope>
    <source>
        <strain evidence="1 2">NL-1719</strain>
    </source>
</reference>
<accession>A0ACD3A5A5</accession>
<keyword evidence="2" id="KW-1185">Reference proteome</keyword>
<evidence type="ECO:0000313" key="2">
    <source>
        <dbReference type="Proteomes" id="UP000308600"/>
    </source>
</evidence>
<proteinExistence type="predicted"/>
<gene>
    <name evidence="1" type="ORF">BDN72DRAFT_864320</name>
</gene>
<dbReference type="EMBL" id="ML208769">
    <property type="protein sequence ID" value="TFK60484.1"/>
    <property type="molecule type" value="Genomic_DNA"/>
</dbReference>
<protein>
    <submittedName>
        <fullName evidence="1">Uncharacterized protein</fullName>
    </submittedName>
</protein>